<dbReference type="Gene3D" id="2.60.40.1320">
    <property type="entry name" value="SRS domain"/>
    <property type="match status" value="2"/>
</dbReference>
<dbReference type="PRINTS" id="PR01801">
    <property type="entry name" value="SURFCEANTIGN"/>
</dbReference>
<dbReference type="RefSeq" id="XP_067924007.1">
    <property type="nucleotide sequence ID" value="XM_068064013.1"/>
</dbReference>
<dbReference type="EMBL" id="MIGC01001724">
    <property type="protein sequence ID" value="PHJ22330.1"/>
    <property type="molecule type" value="Genomic_DNA"/>
</dbReference>
<protein>
    <submittedName>
        <fullName evidence="2">Srs domain-containing protein</fullName>
    </submittedName>
</protein>
<sequence length="343" mass="35463">MDCLRCELLPRSGVRFLGLVYFLAVATLFRSLVLAQDTPGQCSLSAGVGGKTAVQITPKKNSAELSCPKQGSNTAKAVPAQLGQDVCQQPEIEVAAGTCTGSVPFTTLFPQTGAANWWKNAGQFLDGGATLTIPLDSFPRYDQVFYVGCADTAGTKKCVITVTVTAAEGGKNGQVVTCAYNSNTPYQVTLSKQDPSFTLDCGAQAVFHPNTIDNDYCIAAPSSAGSCATKPFNSIFPKYNTNWWSQTPTGAKVFKIADGGFPTQNQTFFVGCSGPKGTAGASNYCSVQVTFNGSAAGGSRGTGGTGGGETVTTTTTKSDAYAVHHIGVSLLALAMVSGSACLI</sequence>
<keyword evidence="3" id="KW-1185">Reference proteome</keyword>
<gene>
    <name evidence="2" type="ORF">CSUI_003818</name>
</gene>
<name>A0A2C6KPB1_9APIC</name>
<accession>A0A2C6KPB1</accession>
<dbReference type="SUPFAM" id="SSF74877">
    <property type="entry name" value="Major surface antigen p30, SAG1"/>
    <property type="match status" value="2"/>
</dbReference>
<dbReference type="OrthoDB" id="10608628at2759"/>
<dbReference type="InterPro" id="IPR028352">
    <property type="entry name" value="Surface_antig_SAG1"/>
</dbReference>
<dbReference type="GeneID" id="94427224"/>
<dbReference type="InterPro" id="IPR007226">
    <property type="entry name" value="SRS_dom"/>
</dbReference>
<evidence type="ECO:0000259" key="1">
    <source>
        <dbReference type="Pfam" id="PF04092"/>
    </source>
</evidence>
<feature type="domain" description="SRS" evidence="1">
    <location>
        <begin position="174"/>
        <end position="290"/>
    </location>
</feature>
<dbReference type="Pfam" id="PF04092">
    <property type="entry name" value="SAG"/>
    <property type="match status" value="2"/>
</dbReference>
<evidence type="ECO:0000313" key="2">
    <source>
        <dbReference type="EMBL" id="PHJ22330.1"/>
    </source>
</evidence>
<dbReference type="InterPro" id="IPR036755">
    <property type="entry name" value="SRS_dom_sf"/>
</dbReference>
<proteinExistence type="predicted"/>
<comment type="caution">
    <text evidence="2">The sequence shown here is derived from an EMBL/GenBank/DDBJ whole genome shotgun (WGS) entry which is preliminary data.</text>
</comment>
<dbReference type="GO" id="GO:0016020">
    <property type="term" value="C:membrane"/>
    <property type="evidence" value="ECO:0007669"/>
    <property type="project" value="InterPro"/>
</dbReference>
<dbReference type="Proteomes" id="UP000221165">
    <property type="component" value="Unassembled WGS sequence"/>
</dbReference>
<feature type="domain" description="SRS" evidence="1">
    <location>
        <begin position="50"/>
        <end position="164"/>
    </location>
</feature>
<organism evidence="2 3">
    <name type="scientific">Cystoisospora suis</name>
    <dbReference type="NCBI Taxonomy" id="483139"/>
    <lineage>
        <taxon>Eukaryota</taxon>
        <taxon>Sar</taxon>
        <taxon>Alveolata</taxon>
        <taxon>Apicomplexa</taxon>
        <taxon>Conoidasida</taxon>
        <taxon>Coccidia</taxon>
        <taxon>Eucoccidiorida</taxon>
        <taxon>Eimeriorina</taxon>
        <taxon>Sarcocystidae</taxon>
        <taxon>Cystoisospora</taxon>
    </lineage>
</organism>
<dbReference type="VEuPathDB" id="ToxoDB:CSUI_003818"/>
<evidence type="ECO:0000313" key="3">
    <source>
        <dbReference type="Proteomes" id="UP000221165"/>
    </source>
</evidence>
<dbReference type="AlphaFoldDB" id="A0A2C6KPB1"/>
<reference evidence="2 3" key="1">
    <citation type="journal article" date="2017" name="Int. J. Parasitol.">
        <title>The genome of the protozoan parasite Cystoisospora suis and a reverse vaccinology approach to identify vaccine candidates.</title>
        <authorList>
            <person name="Palmieri N."/>
            <person name="Shrestha A."/>
            <person name="Ruttkowski B."/>
            <person name="Beck T."/>
            <person name="Vogl C."/>
            <person name="Tomley F."/>
            <person name="Blake D.P."/>
            <person name="Joachim A."/>
        </authorList>
    </citation>
    <scope>NUCLEOTIDE SEQUENCE [LARGE SCALE GENOMIC DNA]</scope>
    <source>
        <strain evidence="2 3">Wien I</strain>
    </source>
</reference>